<feature type="transmembrane region" description="Helical" evidence="12">
    <location>
        <begin position="188"/>
        <end position="205"/>
    </location>
</feature>
<dbReference type="PIRSF" id="PIRSF006446">
    <property type="entry name" value="Cyt_quinol_oxidase_1"/>
    <property type="match status" value="1"/>
</dbReference>
<dbReference type="GO" id="GO:0020037">
    <property type="term" value="F:heme binding"/>
    <property type="evidence" value="ECO:0007669"/>
    <property type="project" value="TreeGrafter"/>
</dbReference>
<feature type="transmembrane region" description="Helical" evidence="12">
    <location>
        <begin position="124"/>
        <end position="145"/>
    </location>
</feature>
<comment type="subcellular location">
    <subcellularLocation>
        <location evidence="1">Cell membrane</location>
        <topology evidence="1">Multi-pass membrane protein</topology>
    </subcellularLocation>
</comment>
<evidence type="ECO:0000256" key="5">
    <source>
        <dbReference type="ARBA" id="ARBA00022617"/>
    </source>
</evidence>
<sequence>MDALLLARIQFGLTAFFHFLYPPLSIGLITLLVITEGIYVYSKNEDYLRITRFFVKIFTINFLVGVATGIVLEFQFGTNWSQFSAYVGTIFGAPLAIEGLFAFFMESIFVGVMLFGWNRLSPKAHWVVTILTALGAVLSGFWIIVANSWMQSPAGYKIVNGKPVMTNFLHVVFNPYFLAEFTHTIMGSWEYGAFFMAGVASWFLLKNNKDMVMRKALKVAIIAGIFISVTQIILGDISAREVVKYQPTKLAMMEALWKTQKNAPELLFAIPNQAKQINNFAIKIPYLLSLLATGNPFSKVMGLDSSIKYIAHKDHITNLKPSMSMFPVAAVYATFHIMMYIGFYLAGVMLLAIILYWKDKLYDNKLFLKLLWYSTFLPLLALELGWCTTEIGRQPFTVYGLLETQNSVSPNVSVFEVGLSLVMFITIYLILLSFALFLFKKELKERAEGKDELNAKPKEV</sequence>
<dbReference type="Proteomes" id="UP000319296">
    <property type="component" value="Unassembled WGS sequence"/>
</dbReference>
<keyword evidence="9 12" id="KW-1133">Transmembrane helix</keyword>
<feature type="transmembrane region" description="Helical" evidence="12">
    <location>
        <begin position="20"/>
        <end position="41"/>
    </location>
</feature>
<evidence type="ECO:0000256" key="12">
    <source>
        <dbReference type="PIRNR" id="PIRNR006446"/>
    </source>
</evidence>
<comment type="caution">
    <text evidence="13">The sequence shown here is derived from an EMBL/GenBank/DDBJ whole genome shotgun (WGS) entry which is preliminary data.</text>
</comment>
<evidence type="ECO:0000313" key="13">
    <source>
        <dbReference type="EMBL" id="RZD19486.1"/>
    </source>
</evidence>
<keyword evidence="11 12" id="KW-0472">Membrane</keyword>
<dbReference type="GO" id="GO:0016682">
    <property type="term" value="F:oxidoreductase activity, acting on diphenols and related substances as donors, oxygen as acceptor"/>
    <property type="evidence" value="ECO:0007669"/>
    <property type="project" value="TreeGrafter"/>
</dbReference>
<dbReference type="InterPro" id="IPR002585">
    <property type="entry name" value="Cyt-d_ubiquinol_oxidase_su_1"/>
</dbReference>
<evidence type="ECO:0000256" key="7">
    <source>
        <dbReference type="ARBA" id="ARBA00022723"/>
    </source>
</evidence>
<keyword evidence="5 12" id="KW-0349">Heme</keyword>
<keyword evidence="10 12" id="KW-0408">Iron</keyword>
<comment type="similarity">
    <text evidence="2 12">Belongs to the cytochrome ubiquinol oxidase subunit 1 family.</text>
</comment>
<organism evidence="13 14">
    <name type="scientific">Candidatus Acididesulfobacter diazotrophicus</name>
    <dbReference type="NCBI Taxonomy" id="2597226"/>
    <lineage>
        <taxon>Bacteria</taxon>
        <taxon>Deltaproteobacteria</taxon>
        <taxon>Candidatus Acidulodesulfobacterales</taxon>
        <taxon>Candidatus Acididesulfobacter</taxon>
    </lineage>
</organism>
<dbReference type="GO" id="GO:0070069">
    <property type="term" value="C:cytochrome complex"/>
    <property type="evidence" value="ECO:0007669"/>
    <property type="project" value="UniProtKB-UniRule"/>
</dbReference>
<feature type="transmembrane region" description="Helical" evidence="12">
    <location>
        <begin position="84"/>
        <end position="117"/>
    </location>
</feature>
<feature type="transmembrane region" description="Helical" evidence="12">
    <location>
        <begin position="217"/>
        <end position="234"/>
    </location>
</feature>
<evidence type="ECO:0000256" key="8">
    <source>
        <dbReference type="ARBA" id="ARBA00022982"/>
    </source>
</evidence>
<reference evidence="13 14" key="1">
    <citation type="journal article" date="2019" name="ISME J.">
        <title>Insights into ecological role of a new deltaproteobacterial order Candidatus Acidulodesulfobacterales by metagenomics and metatranscriptomics.</title>
        <authorList>
            <person name="Tan S."/>
            <person name="Liu J."/>
            <person name="Fang Y."/>
            <person name="Hedlund B.P."/>
            <person name="Lian Z.H."/>
            <person name="Huang L.Y."/>
            <person name="Li J.T."/>
            <person name="Huang L.N."/>
            <person name="Li W.J."/>
            <person name="Jiang H.C."/>
            <person name="Dong H.L."/>
            <person name="Shu W.S."/>
        </authorList>
    </citation>
    <scope>NUCLEOTIDE SEQUENCE [LARGE SCALE GENOMIC DNA]</scope>
    <source>
        <strain evidence="13">AP1</strain>
    </source>
</reference>
<evidence type="ECO:0000256" key="9">
    <source>
        <dbReference type="ARBA" id="ARBA00022989"/>
    </source>
</evidence>
<evidence type="ECO:0000256" key="4">
    <source>
        <dbReference type="ARBA" id="ARBA00022475"/>
    </source>
</evidence>
<evidence type="ECO:0000256" key="6">
    <source>
        <dbReference type="ARBA" id="ARBA00022692"/>
    </source>
</evidence>
<evidence type="ECO:0000256" key="1">
    <source>
        <dbReference type="ARBA" id="ARBA00004651"/>
    </source>
</evidence>
<evidence type="ECO:0000313" key="14">
    <source>
        <dbReference type="Proteomes" id="UP000319296"/>
    </source>
</evidence>
<name>A0A519BQF5_9DELT</name>
<evidence type="ECO:0000256" key="3">
    <source>
        <dbReference type="ARBA" id="ARBA00022448"/>
    </source>
</evidence>
<feature type="transmembrane region" description="Helical" evidence="12">
    <location>
        <begin position="417"/>
        <end position="439"/>
    </location>
</feature>
<evidence type="ECO:0000256" key="2">
    <source>
        <dbReference type="ARBA" id="ARBA00009819"/>
    </source>
</evidence>
<keyword evidence="7 12" id="KW-0479">Metal-binding</keyword>
<feature type="transmembrane region" description="Helical" evidence="12">
    <location>
        <begin position="366"/>
        <end position="386"/>
    </location>
</feature>
<dbReference type="GO" id="GO:0005886">
    <property type="term" value="C:plasma membrane"/>
    <property type="evidence" value="ECO:0007669"/>
    <property type="project" value="UniProtKB-SubCell"/>
</dbReference>
<dbReference type="AlphaFoldDB" id="A0A519BQF5"/>
<dbReference type="GO" id="GO:0046872">
    <property type="term" value="F:metal ion binding"/>
    <property type="evidence" value="ECO:0007669"/>
    <property type="project" value="UniProtKB-UniRule"/>
</dbReference>
<keyword evidence="4 12" id="KW-1003">Cell membrane</keyword>
<dbReference type="Pfam" id="PF01654">
    <property type="entry name" value="Cyt_bd_oxida_I"/>
    <property type="match status" value="1"/>
</dbReference>
<accession>A0A519BQF5</accession>
<keyword evidence="8 12" id="KW-0249">Electron transport</keyword>
<evidence type="ECO:0000256" key="10">
    <source>
        <dbReference type="ARBA" id="ARBA00023004"/>
    </source>
</evidence>
<proteinExistence type="inferred from homology"/>
<dbReference type="PANTHER" id="PTHR30365">
    <property type="entry name" value="CYTOCHROME D UBIQUINOL OXIDASE"/>
    <property type="match status" value="1"/>
</dbReference>
<feature type="transmembrane region" description="Helical" evidence="12">
    <location>
        <begin position="329"/>
        <end position="357"/>
    </location>
</feature>
<evidence type="ECO:0000256" key="11">
    <source>
        <dbReference type="ARBA" id="ARBA00023136"/>
    </source>
</evidence>
<dbReference type="PANTHER" id="PTHR30365:SF14">
    <property type="entry name" value="CYTOCHROME BD MENAQUINOL OXIDASE SUBUNIT I-RELATED"/>
    <property type="match status" value="1"/>
</dbReference>
<dbReference type="GO" id="GO:0019646">
    <property type="term" value="P:aerobic electron transport chain"/>
    <property type="evidence" value="ECO:0007669"/>
    <property type="project" value="InterPro"/>
</dbReference>
<keyword evidence="6 12" id="KW-0812">Transmembrane</keyword>
<feature type="transmembrane region" description="Helical" evidence="12">
    <location>
        <begin position="53"/>
        <end position="72"/>
    </location>
</feature>
<dbReference type="GO" id="GO:0009055">
    <property type="term" value="F:electron transfer activity"/>
    <property type="evidence" value="ECO:0007669"/>
    <property type="project" value="UniProtKB-UniRule"/>
</dbReference>
<gene>
    <name evidence="13" type="ORF">EVG15_00975</name>
</gene>
<keyword evidence="3 12" id="KW-0813">Transport</keyword>
<dbReference type="EMBL" id="SGBB01000001">
    <property type="protein sequence ID" value="RZD19486.1"/>
    <property type="molecule type" value="Genomic_DNA"/>
</dbReference>
<protein>
    <submittedName>
        <fullName evidence="13">Cytochrome ubiquinol oxidase subunit I</fullName>
    </submittedName>
</protein>